<dbReference type="PANTHER" id="PTHR33508:SF1">
    <property type="entry name" value="UPF0056 MEMBRANE PROTEIN YHCE"/>
    <property type="match status" value="1"/>
</dbReference>
<accession>A0A494XC74</accession>
<keyword evidence="9" id="KW-1185">Reference proteome</keyword>
<dbReference type="InterPro" id="IPR002771">
    <property type="entry name" value="Multi_antbiot-R_MarC"/>
</dbReference>
<evidence type="ECO:0000313" key="9">
    <source>
        <dbReference type="Proteomes" id="UP000270342"/>
    </source>
</evidence>
<dbReference type="AlphaFoldDB" id="A0A494XC74"/>
<organism evidence="8 9">
    <name type="scientific">Pararobbsia silviterrae</name>
    <dbReference type="NCBI Taxonomy" id="1792498"/>
    <lineage>
        <taxon>Bacteria</taxon>
        <taxon>Pseudomonadati</taxon>
        <taxon>Pseudomonadota</taxon>
        <taxon>Betaproteobacteria</taxon>
        <taxon>Burkholderiales</taxon>
        <taxon>Burkholderiaceae</taxon>
        <taxon>Pararobbsia</taxon>
    </lineage>
</organism>
<evidence type="ECO:0000256" key="4">
    <source>
        <dbReference type="ARBA" id="ARBA00022692"/>
    </source>
</evidence>
<keyword evidence="6 7" id="KW-0472">Membrane</keyword>
<feature type="transmembrane region" description="Helical" evidence="7">
    <location>
        <begin position="38"/>
        <end position="56"/>
    </location>
</feature>
<dbReference type="EMBL" id="RBZU01000016">
    <property type="protein sequence ID" value="RKP45739.1"/>
    <property type="molecule type" value="Genomic_DNA"/>
</dbReference>
<evidence type="ECO:0000256" key="3">
    <source>
        <dbReference type="ARBA" id="ARBA00022475"/>
    </source>
</evidence>
<protein>
    <recommendedName>
        <fullName evidence="7">UPF0056 membrane protein</fullName>
    </recommendedName>
</protein>
<dbReference type="NCBIfam" id="TIGR00427">
    <property type="entry name" value="NAAT family transporter"/>
    <property type="match status" value="1"/>
</dbReference>
<dbReference type="OrthoDB" id="21094at2"/>
<feature type="transmembrane region" description="Helical" evidence="7">
    <location>
        <begin position="62"/>
        <end position="89"/>
    </location>
</feature>
<keyword evidence="3" id="KW-1003">Cell membrane</keyword>
<evidence type="ECO:0000256" key="5">
    <source>
        <dbReference type="ARBA" id="ARBA00022989"/>
    </source>
</evidence>
<gene>
    <name evidence="8" type="ORF">D7S86_25735</name>
</gene>
<comment type="similarity">
    <text evidence="2 7">Belongs to the UPF0056 (MarC) family.</text>
</comment>
<feature type="transmembrane region" description="Helical" evidence="7">
    <location>
        <begin position="181"/>
        <end position="202"/>
    </location>
</feature>
<dbReference type="Pfam" id="PF01914">
    <property type="entry name" value="MarC"/>
    <property type="match status" value="1"/>
</dbReference>
<dbReference type="PANTHER" id="PTHR33508">
    <property type="entry name" value="UPF0056 MEMBRANE PROTEIN YHCE"/>
    <property type="match status" value="1"/>
</dbReference>
<name>A0A494XC74_9BURK</name>
<keyword evidence="5 7" id="KW-1133">Transmembrane helix</keyword>
<evidence type="ECO:0000256" key="2">
    <source>
        <dbReference type="ARBA" id="ARBA00009784"/>
    </source>
</evidence>
<evidence type="ECO:0000256" key="7">
    <source>
        <dbReference type="RuleBase" id="RU362048"/>
    </source>
</evidence>
<evidence type="ECO:0000256" key="6">
    <source>
        <dbReference type="ARBA" id="ARBA00023136"/>
    </source>
</evidence>
<comment type="subcellular location">
    <subcellularLocation>
        <location evidence="1 7">Cell membrane</location>
        <topology evidence="1 7">Multi-pass membrane protein</topology>
    </subcellularLocation>
</comment>
<dbReference type="Proteomes" id="UP000270342">
    <property type="component" value="Unassembled WGS sequence"/>
</dbReference>
<evidence type="ECO:0000313" key="8">
    <source>
        <dbReference type="EMBL" id="RKP45739.1"/>
    </source>
</evidence>
<feature type="transmembrane region" description="Helical" evidence="7">
    <location>
        <begin position="110"/>
        <end position="133"/>
    </location>
</feature>
<reference evidence="8 9" key="1">
    <citation type="submission" date="2018-10" db="EMBL/GenBank/DDBJ databases">
        <title>Robbsia sp. DHC34, isolated from soil.</title>
        <authorList>
            <person name="Gao Z.-H."/>
            <person name="Qiu L.-H."/>
        </authorList>
    </citation>
    <scope>NUCLEOTIDE SEQUENCE [LARGE SCALE GENOMIC DNA]</scope>
    <source>
        <strain evidence="8 9">DHC34</strain>
    </source>
</reference>
<comment type="caution">
    <text evidence="8">The sequence shown here is derived from an EMBL/GenBank/DDBJ whole genome shotgun (WGS) entry which is preliminary data.</text>
</comment>
<dbReference type="RefSeq" id="WP_121090790.1">
    <property type="nucleotide sequence ID" value="NZ_RBZU01000016.1"/>
</dbReference>
<feature type="transmembrane region" description="Helical" evidence="7">
    <location>
        <begin position="139"/>
        <end position="160"/>
    </location>
</feature>
<dbReference type="GO" id="GO:0005886">
    <property type="term" value="C:plasma membrane"/>
    <property type="evidence" value="ECO:0007669"/>
    <property type="project" value="UniProtKB-SubCell"/>
</dbReference>
<keyword evidence="4 7" id="KW-0812">Transmembrane</keyword>
<proteinExistence type="inferred from homology"/>
<evidence type="ECO:0000256" key="1">
    <source>
        <dbReference type="ARBA" id="ARBA00004651"/>
    </source>
</evidence>
<sequence length="206" mass="21563">MDLLKSFISLVALINPLGAIPIFLSLTASQTRVQTQRTVRIASIAVAFVIGFAATIGERTIAFFGISIGSLQVGGGIIMLMMAINMLAARTPPQQATPQERTDAELKDNVAVVPLAIPLLTGPGTISTVIVYAGQAVHWYDRLPLIAVGAGLGAICYVALRAAEPIANVVGQTGINIATRIMGLILAALAVEFMANGLKSLFPVLR</sequence>
<feature type="transmembrane region" description="Helical" evidence="7">
    <location>
        <begin position="6"/>
        <end position="26"/>
    </location>
</feature>